<dbReference type="AlphaFoldDB" id="A0AA96YCK7"/>
<reference evidence="1" key="1">
    <citation type="submission" date="2020-05" db="EMBL/GenBank/DDBJ databases">
        <authorList>
            <person name="Zhu T."/>
            <person name="Keshari N."/>
            <person name="Lu X."/>
        </authorList>
    </citation>
    <scope>NUCLEOTIDE SEQUENCE</scope>
    <source>
        <strain evidence="1">NK1-22</strain>
    </source>
</reference>
<name>A0AA96YCK7_9CYAN</name>
<dbReference type="RefSeq" id="WP_316788919.1">
    <property type="nucleotide sequence ID" value="NZ_CP053540.1"/>
</dbReference>
<dbReference type="KEGG" id="tog:HNI00_20230"/>
<dbReference type="EMBL" id="CP053540">
    <property type="protein sequence ID" value="WOB45203.1"/>
    <property type="molecule type" value="Genomic_DNA"/>
</dbReference>
<protein>
    <submittedName>
        <fullName evidence="1">Uncharacterized protein</fullName>
    </submittedName>
</protein>
<gene>
    <name evidence="1" type="ORF">HNI00_20230</name>
</gene>
<evidence type="ECO:0000313" key="1">
    <source>
        <dbReference type="EMBL" id="WOB45203.1"/>
    </source>
</evidence>
<sequence length="77" mass="8444">MNANSELNQLTLTGAMSLLTYLQYAQFQQQALEAGAIAATLCEMLNQLHQQYPGIADDYGWQPMDAPVLPITHPHAA</sequence>
<accession>A0AA96YCK7</accession>
<organism evidence="1">
    <name type="scientific">Thermoleptolyngbya oregonensis NK1-22</name>
    <dbReference type="NCBI Taxonomy" id="2547457"/>
    <lineage>
        <taxon>Bacteria</taxon>
        <taxon>Bacillati</taxon>
        <taxon>Cyanobacteriota</taxon>
        <taxon>Cyanophyceae</taxon>
        <taxon>Oculatellales</taxon>
        <taxon>Oculatellaceae</taxon>
        <taxon>Thermoleptolyngbya</taxon>
    </lineage>
</organism>
<proteinExistence type="predicted"/>